<evidence type="ECO:0008006" key="16">
    <source>
        <dbReference type="Google" id="ProtNLM"/>
    </source>
</evidence>
<dbReference type="InterPro" id="IPR036396">
    <property type="entry name" value="Cyt_P450_sf"/>
</dbReference>
<keyword evidence="8" id="KW-0492">Microsome</keyword>
<keyword evidence="6" id="KW-0479">Metal-binding</keyword>
<evidence type="ECO:0000256" key="1">
    <source>
        <dbReference type="ARBA" id="ARBA00001971"/>
    </source>
</evidence>
<feature type="signal peptide" evidence="13">
    <location>
        <begin position="1"/>
        <end position="35"/>
    </location>
</feature>
<dbReference type="GO" id="GO:0020037">
    <property type="term" value="F:heme binding"/>
    <property type="evidence" value="ECO:0007669"/>
    <property type="project" value="InterPro"/>
</dbReference>
<dbReference type="PRINTS" id="PR00463">
    <property type="entry name" value="EP450I"/>
</dbReference>
<dbReference type="InterPro" id="IPR001128">
    <property type="entry name" value="Cyt_P450"/>
</dbReference>
<dbReference type="GO" id="GO:0005506">
    <property type="term" value="F:iron ion binding"/>
    <property type="evidence" value="ECO:0007669"/>
    <property type="project" value="InterPro"/>
</dbReference>
<dbReference type="GO" id="GO:0006805">
    <property type="term" value="P:xenobiotic metabolic process"/>
    <property type="evidence" value="ECO:0007669"/>
    <property type="project" value="TreeGrafter"/>
</dbReference>
<keyword evidence="10" id="KW-0408">Iron</keyword>
<keyword evidence="9" id="KW-0560">Oxidoreductase</keyword>
<keyword evidence="15" id="KW-1185">Reference proteome</keyword>
<evidence type="ECO:0000256" key="6">
    <source>
        <dbReference type="ARBA" id="ARBA00022723"/>
    </source>
</evidence>
<dbReference type="Pfam" id="PF00067">
    <property type="entry name" value="p450"/>
    <property type="match status" value="1"/>
</dbReference>
<evidence type="ECO:0000256" key="9">
    <source>
        <dbReference type="ARBA" id="ARBA00023002"/>
    </source>
</evidence>
<comment type="subcellular location">
    <subcellularLocation>
        <location evidence="3">Endoplasmic reticulum membrane</location>
        <topology evidence="3">Peripheral membrane protein</topology>
    </subcellularLocation>
    <subcellularLocation>
        <location evidence="2">Microsome membrane</location>
        <topology evidence="2">Peripheral membrane protein</topology>
    </subcellularLocation>
</comment>
<organism evidence="14 15">
    <name type="scientific">Coregonus suidteri</name>
    <dbReference type="NCBI Taxonomy" id="861788"/>
    <lineage>
        <taxon>Eukaryota</taxon>
        <taxon>Metazoa</taxon>
        <taxon>Chordata</taxon>
        <taxon>Craniata</taxon>
        <taxon>Vertebrata</taxon>
        <taxon>Euteleostomi</taxon>
        <taxon>Actinopterygii</taxon>
        <taxon>Neopterygii</taxon>
        <taxon>Teleostei</taxon>
        <taxon>Protacanthopterygii</taxon>
        <taxon>Salmoniformes</taxon>
        <taxon>Salmonidae</taxon>
        <taxon>Coregoninae</taxon>
        <taxon>Coregonus</taxon>
    </lineage>
</organism>
<comment type="similarity">
    <text evidence="4">Belongs to the cytochrome P450 family.</text>
</comment>
<evidence type="ECO:0000256" key="4">
    <source>
        <dbReference type="ARBA" id="ARBA00010617"/>
    </source>
</evidence>
<reference evidence="14 15" key="1">
    <citation type="submission" date="2021-04" db="EMBL/GenBank/DDBJ databases">
        <authorList>
            <person name="De Guttry C."/>
            <person name="Zahm M."/>
            <person name="Klopp C."/>
            <person name="Cabau C."/>
            <person name="Louis A."/>
            <person name="Berthelot C."/>
            <person name="Parey E."/>
            <person name="Roest Crollius H."/>
            <person name="Montfort J."/>
            <person name="Robinson-Rechavi M."/>
            <person name="Bucao C."/>
            <person name="Bouchez O."/>
            <person name="Gislard M."/>
            <person name="Lluch J."/>
            <person name="Milhes M."/>
            <person name="Lampietro C."/>
            <person name="Lopez Roques C."/>
            <person name="Donnadieu C."/>
            <person name="Braasch I."/>
            <person name="Desvignes T."/>
            <person name="Postlethwait J."/>
            <person name="Bobe J."/>
            <person name="Wedekind C."/>
            <person name="Guiguen Y."/>
        </authorList>
    </citation>
    <scope>NUCLEOTIDE SEQUENCE [LARGE SCALE GENOMIC DNA]</scope>
    <source>
        <strain evidence="14">Cs_M1</strain>
        <tissue evidence="14">Blood</tissue>
    </source>
</reference>
<evidence type="ECO:0000256" key="7">
    <source>
        <dbReference type="ARBA" id="ARBA00022824"/>
    </source>
</evidence>
<keyword evidence="12" id="KW-0472">Membrane</keyword>
<dbReference type="SUPFAM" id="SSF48264">
    <property type="entry name" value="Cytochrome P450"/>
    <property type="match status" value="1"/>
</dbReference>
<comment type="caution">
    <text evidence="14">The sequence shown here is derived from an EMBL/GenBank/DDBJ whole genome shotgun (WGS) entry which is preliminary data.</text>
</comment>
<dbReference type="Proteomes" id="UP001356427">
    <property type="component" value="Unassembled WGS sequence"/>
</dbReference>
<keyword evidence="13" id="KW-0732">Signal</keyword>
<dbReference type="PANTHER" id="PTHR24300">
    <property type="entry name" value="CYTOCHROME P450 508A4-RELATED"/>
    <property type="match status" value="1"/>
</dbReference>
<keyword evidence="7" id="KW-0256">Endoplasmic reticulum</keyword>
<comment type="cofactor">
    <cofactor evidence="1">
        <name>heme</name>
        <dbReference type="ChEBI" id="CHEBI:30413"/>
    </cofactor>
</comment>
<dbReference type="GO" id="GO:0016712">
    <property type="term" value="F:oxidoreductase activity, acting on paired donors, with incorporation or reduction of molecular oxygen, reduced flavin or flavoprotein as one donor, and incorporation of one atom of oxygen"/>
    <property type="evidence" value="ECO:0007669"/>
    <property type="project" value="TreeGrafter"/>
</dbReference>
<evidence type="ECO:0000313" key="14">
    <source>
        <dbReference type="EMBL" id="KAK6312321.1"/>
    </source>
</evidence>
<evidence type="ECO:0000256" key="8">
    <source>
        <dbReference type="ARBA" id="ARBA00022848"/>
    </source>
</evidence>
<accession>A0AAN8QUZ3</accession>
<keyword evidence="5" id="KW-0349">Heme</keyword>
<evidence type="ECO:0000256" key="10">
    <source>
        <dbReference type="ARBA" id="ARBA00023004"/>
    </source>
</evidence>
<dbReference type="InterPro" id="IPR002401">
    <property type="entry name" value="Cyt_P450_E_grp-I"/>
</dbReference>
<protein>
    <recommendedName>
        <fullName evidence="16">Cytochrome P450 2K1-like</fullName>
    </recommendedName>
</protein>
<evidence type="ECO:0000256" key="11">
    <source>
        <dbReference type="ARBA" id="ARBA00023033"/>
    </source>
</evidence>
<dbReference type="Gene3D" id="1.10.630.10">
    <property type="entry name" value="Cytochrome P450"/>
    <property type="match status" value="1"/>
</dbReference>
<dbReference type="PRINTS" id="PR00385">
    <property type="entry name" value="P450"/>
</dbReference>
<dbReference type="PANTHER" id="PTHR24300:SF319">
    <property type="entry name" value="CYTOCHROME P450, FAMILY 2, SUBFAMILY AC, POLYPEPTIDE 1"/>
    <property type="match status" value="1"/>
</dbReference>
<gene>
    <name evidence="14" type="ORF">J4Q44_G00179850</name>
</gene>
<sequence length="418" mass="47013">MSLIEGLLQTSSTVTLLGAVLFLLVLYLRSSGSSAEEQGKEPPGPRPLPLLGNMLQLDLNRPYRTLCELAKKYGSIFTVHFGPKKVVVLAGYKTVKQALVNQAEDFGDRDITPVFYDFNQGHGILFANGDSWKEMRRFALTNLRDFGMGNKGSEDKILEEIPYLIEVFEKHDGKAFDTAQPVIYAVSNIISAIVYGSRFEYTDPLFTRMADMANETTRLTGSASIQMYNMFPWLGPWIKDLTRLKKNVADMKMEVTELVRGLKETLNPQMCRGFVDSFLVRKQTLEESGNMDSLYHDNNLVFSVANLFGAGTDTTGTTLRWGLLLMAKYRHIQDRVQEEISRVIGSRQPLVEDKKNLPYTVAVIHETQRLANIAPMAIPHITSRDVTFQGYFIKKYPSIRPHPLSPPGNHASHPACIN</sequence>
<evidence type="ECO:0000256" key="13">
    <source>
        <dbReference type="SAM" id="SignalP"/>
    </source>
</evidence>
<evidence type="ECO:0000256" key="2">
    <source>
        <dbReference type="ARBA" id="ARBA00004174"/>
    </source>
</evidence>
<keyword evidence="11" id="KW-0503">Monooxygenase</keyword>
<dbReference type="FunFam" id="1.10.630.10:FF:000238">
    <property type="entry name" value="Cytochrome P450 2A6"/>
    <property type="match status" value="1"/>
</dbReference>
<proteinExistence type="inferred from homology"/>
<dbReference type="GO" id="GO:0006082">
    <property type="term" value="P:organic acid metabolic process"/>
    <property type="evidence" value="ECO:0007669"/>
    <property type="project" value="TreeGrafter"/>
</dbReference>
<evidence type="ECO:0000256" key="12">
    <source>
        <dbReference type="ARBA" id="ARBA00023136"/>
    </source>
</evidence>
<dbReference type="AlphaFoldDB" id="A0AAN8QUZ3"/>
<dbReference type="EMBL" id="JAGTTL010000015">
    <property type="protein sequence ID" value="KAK6312321.1"/>
    <property type="molecule type" value="Genomic_DNA"/>
</dbReference>
<evidence type="ECO:0000313" key="15">
    <source>
        <dbReference type="Proteomes" id="UP001356427"/>
    </source>
</evidence>
<evidence type="ECO:0000256" key="5">
    <source>
        <dbReference type="ARBA" id="ARBA00022617"/>
    </source>
</evidence>
<name>A0AAN8QUZ3_9TELE</name>
<dbReference type="GO" id="GO:0005789">
    <property type="term" value="C:endoplasmic reticulum membrane"/>
    <property type="evidence" value="ECO:0007669"/>
    <property type="project" value="UniProtKB-SubCell"/>
</dbReference>
<feature type="chain" id="PRO_5043056316" description="Cytochrome P450 2K1-like" evidence="13">
    <location>
        <begin position="36"/>
        <end position="418"/>
    </location>
</feature>
<evidence type="ECO:0000256" key="3">
    <source>
        <dbReference type="ARBA" id="ARBA00004406"/>
    </source>
</evidence>
<dbReference type="InterPro" id="IPR050182">
    <property type="entry name" value="Cytochrome_P450_fam2"/>
</dbReference>